<dbReference type="SUPFAM" id="SSF47090">
    <property type="entry name" value="PGBD-like"/>
    <property type="match status" value="1"/>
</dbReference>
<evidence type="ECO:0000313" key="3">
    <source>
        <dbReference type="EMBL" id="MCU7379727.1"/>
    </source>
</evidence>
<dbReference type="InterPro" id="IPR050570">
    <property type="entry name" value="Cell_wall_metabolism_enzyme"/>
</dbReference>
<organism evidence="3 4">
    <name type="scientific">Hominibacterium faecale</name>
    <dbReference type="NCBI Taxonomy" id="2839743"/>
    <lineage>
        <taxon>Bacteria</taxon>
        <taxon>Bacillati</taxon>
        <taxon>Bacillota</taxon>
        <taxon>Clostridia</taxon>
        <taxon>Peptostreptococcales</taxon>
        <taxon>Anaerovoracaceae</taxon>
        <taxon>Hominibacterium</taxon>
    </lineage>
</organism>
<dbReference type="InterPro" id="IPR016047">
    <property type="entry name" value="M23ase_b-sheet_dom"/>
</dbReference>
<evidence type="ECO:0000313" key="4">
    <source>
        <dbReference type="Proteomes" id="UP001065549"/>
    </source>
</evidence>
<keyword evidence="4" id="KW-1185">Reference proteome</keyword>
<reference evidence="3" key="1">
    <citation type="submission" date="2022-09" db="EMBL/GenBank/DDBJ databases">
        <title>Culturomic study of gut microbiota in children with autism spectrum disorder.</title>
        <authorList>
            <person name="Efimov B.A."/>
            <person name="Chaplin A.V."/>
            <person name="Sokolova S.R."/>
            <person name="Pikina A.P."/>
            <person name="Korzhanova M."/>
            <person name="Belova V."/>
            <person name="Korostin D."/>
        </authorList>
    </citation>
    <scope>NUCLEOTIDE SEQUENCE</scope>
    <source>
        <strain evidence="3">ASD5510</strain>
    </source>
</reference>
<dbReference type="PANTHER" id="PTHR21666">
    <property type="entry name" value="PEPTIDASE-RELATED"/>
    <property type="match status" value="1"/>
</dbReference>
<dbReference type="RefSeq" id="WP_269478628.1">
    <property type="nucleotide sequence ID" value="NZ_JAOSHN010000006.1"/>
</dbReference>
<evidence type="ECO:0000259" key="1">
    <source>
        <dbReference type="Pfam" id="PF01471"/>
    </source>
</evidence>
<dbReference type="GO" id="GO:0004222">
    <property type="term" value="F:metalloendopeptidase activity"/>
    <property type="evidence" value="ECO:0007669"/>
    <property type="project" value="TreeGrafter"/>
</dbReference>
<dbReference type="AlphaFoldDB" id="A0A9J6QVZ5"/>
<dbReference type="InterPro" id="IPR036365">
    <property type="entry name" value="PGBD-like_sf"/>
</dbReference>
<dbReference type="SUPFAM" id="SSF51261">
    <property type="entry name" value="Duplicated hybrid motif"/>
    <property type="match status" value="1"/>
</dbReference>
<dbReference type="Gene3D" id="1.10.101.10">
    <property type="entry name" value="PGBD-like superfamily/PGBD"/>
    <property type="match status" value="1"/>
</dbReference>
<protein>
    <submittedName>
        <fullName evidence="3">Peptidoglycan DD-metalloendopeptidase family protein</fullName>
    </submittedName>
</protein>
<dbReference type="Gene3D" id="2.70.70.10">
    <property type="entry name" value="Glucose Permease (Domain IIA)"/>
    <property type="match status" value="1"/>
</dbReference>
<dbReference type="PANTHER" id="PTHR21666:SF270">
    <property type="entry name" value="MUREIN HYDROLASE ACTIVATOR ENVC"/>
    <property type="match status" value="1"/>
</dbReference>
<gene>
    <name evidence="3" type="ORF">OBO34_15380</name>
</gene>
<dbReference type="Pfam" id="PF01551">
    <property type="entry name" value="Peptidase_M23"/>
    <property type="match status" value="1"/>
</dbReference>
<comment type="caution">
    <text evidence="3">The sequence shown here is derived from an EMBL/GenBank/DDBJ whole genome shotgun (WGS) entry which is preliminary data.</text>
</comment>
<accession>A0A9J6QVZ5</accession>
<evidence type="ECO:0000259" key="2">
    <source>
        <dbReference type="Pfam" id="PF01551"/>
    </source>
</evidence>
<dbReference type="EMBL" id="JAOSHN010000006">
    <property type="protein sequence ID" value="MCU7379727.1"/>
    <property type="molecule type" value="Genomic_DNA"/>
</dbReference>
<dbReference type="InterPro" id="IPR011055">
    <property type="entry name" value="Dup_hybrid_motif"/>
</dbReference>
<proteinExistence type="predicted"/>
<dbReference type="Proteomes" id="UP001065549">
    <property type="component" value="Unassembled WGS sequence"/>
</dbReference>
<dbReference type="CDD" id="cd12797">
    <property type="entry name" value="M23_peptidase"/>
    <property type="match status" value="1"/>
</dbReference>
<sequence>MSKKILKHKPISGTKVTCLYGKRNLSLKTASKNHKGWDMGGSGTKLYAVVTGRIVSKGYNSARGYFVELRINSTTTAFYQHMRAACKYAVGKTVKVGTVIGYKGSTGASTAPHLHFEIRVKGTPVDPRPYFIASFKSTNIAHTLSYKKNNATTQWVLENKRLQESLKKMGLYDGLIDGLYENKTRSAVKKFQRKHGLTRDGSFGPKCLKKYKALGYK</sequence>
<feature type="domain" description="M23ase beta-sheet core" evidence="2">
    <location>
        <begin position="33"/>
        <end position="127"/>
    </location>
</feature>
<dbReference type="Pfam" id="PF01471">
    <property type="entry name" value="PG_binding_1"/>
    <property type="match status" value="1"/>
</dbReference>
<dbReference type="InterPro" id="IPR002477">
    <property type="entry name" value="Peptidoglycan-bd-like"/>
</dbReference>
<dbReference type="InterPro" id="IPR036366">
    <property type="entry name" value="PGBDSf"/>
</dbReference>
<feature type="domain" description="Peptidoglycan binding-like" evidence="1">
    <location>
        <begin position="160"/>
        <end position="209"/>
    </location>
</feature>
<name>A0A9J6QVZ5_9FIRM</name>